<evidence type="ECO:0000313" key="3">
    <source>
        <dbReference type="EMBL" id="PFG27900.1"/>
    </source>
</evidence>
<accession>A0A2A9DPQ0</accession>
<evidence type="ECO:0000256" key="1">
    <source>
        <dbReference type="ARBA" id="ARBA00001974"/>
    </source>
</evidence>
<protein>
    <recommendedName>
        <fullName evidence="2">FAD-binding FR-type domain-containing protein</fullName>
    </recommendedName>
</protein>
<keyword evidence="4" id="KW-1185">Reference proteome</keyword>
<dbReference type="EMBL" id="PDJF01000001">
    <property type="protein sequence ID" value="PFG27900.1"/>
    <property type="molecule type" value="Genomic_DNA"/>
</dbReference>
<dbReference type="InterPro" id="IPR017938">
    <property type="entry name" value="Riboflavin_synthase-like_b-brl"/>
</dbReference>
<dbReference type="PANTHER" id="PTHR47354:SF5">
    <property type="entry name" value="PROTEIN RFBI"/>
    <property type="match status" value="1"/>
</dbReference>
<sequence length="357" mass="38977">MSTMLHRAPLGSGPYAEVADAIASYPDVFRDAVHTRFYQDQLEARALFTVRMEEAHLDLAPQVSAVLERAHDCQLHDDDVEILEALGRQHRRHGFPSAVYSVFANALKDGLRAVLWEAGIPYSVAAADSEVVLTRICETMAQAALEADYLGIPPAAAGEVISVNRVSRRISVVTVDLGLPMLYRPGQHVLATATYTPGQWVRLAPAVPPSDFGQVEFHVHREPDSAYENLASAQVGDHWTFGQPVGASISDGPVTVIARGAGYGAARSVIFSRLAHPNPQRMDVYLQADYPGELYELAQLRTLAAASQWLNITAATVHPRDEWWVKPAVPVTGATPLDGRDIADLIRPDSPAYRVEF</sequence>
<dbReference type="Gene3D" id="2.40.30.10">
    <property type="entry name" value="Translation factors"/>
    <property type="match status" value="1"/>
</dbReference>
<dbReference type="PANTHER" id="PTHR47354">
    <property type="entry name" value="NADH OXIDOREDUCTASE HCR"/>
    <property type="match status" value="1"/>
</dbReference>
<gene>
    <name evidence="3" type="ORF">ATK06_0980</name>
</gene>
<dbReference type="Proteomes" id="UP000221653">
    <property type="component" value="Unassembled WGS sequence"/>
</dbReference>
<name>A0A2A9DPQ0_9CORY</name>
<dbReference type="SUPFAM" id="SSF63380">
    <property type="entry name" value="Riboflavin synthase domain-like"/>
    <property type="match status" value="1"/>
</dbReference>
<evidence type="ECO:0000313" key="4">
    <source>
        <dbReference type="Proteomes" id="UP000221653"/>
    </source>
</evidence>
<dbReference type="InterPro" id="IPR039261">
    <property type="entry name" value="FNR_nucleotide-bd"/>
</dbReference>
<dbReference type="InterPro" id="IPR050415">
    <property type="entry name" value="MRET"/>
</dbReference>
<feature type="domain" description="FAD-binding FR-type" evidence="2">
    <location>
        <begin position="153"/>
        <end position="251"/>
    </location>
</feature>
<reference evidence="3 4" key="1">
    <citation type="submission" date="2017-10" db="EMBL/GenBank/DDBJ databases">
        <title>Sequencing the genomes of 1000 actinobacteria strains.</title>
        <authorList>
            <person name="Klenk H.-P."/>
        </authorList>
    </citation>
    <scope>NUCLEOTIDE SEQUENCE [LARGE SCALE GENOMIC DNA]</scope>
    <source>
        <strain evidence="3 4">DSM 20688</strain>
    </source>
</reference>
<evidence type="ECO:0000259" key="2">
    <source>
        <dbReference type="PROSITE" id="PS51384"/>
    </source>
</evidence>
<organism evidence="3 4">
    <name type="scientific">Corynebacterium renale</name>
    <dbReference type="NCBI Taxonomy" id="1724"/>
    <lineage>
        <taxon>Bacteria</taxon>
        <taxon>Bacillati</taxon>
        <taxon>Actinomycetota</taxon>
        <taxon>Actinomycetes</taxon>
        <taxon>Mycobacteriales</taxon>
        <taxon>Corynebacteriaceae</taxon>
        <taxon>Corynebacterium</taxon>
    </lineage>
</organism>
<dbReference type="SUPFAM" id="SSF52343">
    <property type="entry name" value="Ferredoxin reductase-like, C-terminal NADP-linked domain"/>
    <property type="match status" value="1"/>
</dbReference>
<dbReference type="GO" id="GO:0016491">
    <property type="term" value="F:oxidoreductase activity"/>
    <property type="evidence" value="ECO:0007669"/>
    <property type="project" value="InterPro"/>
</dbReference>
<dbReference type="AlphaFoldDB" id="A0A2A9DPQ0"/>
<comment type="caution">
    <text evidence="3">The sequence shown here is derived from an EMBL/GenBank/DDBJ whole genome shotgun (WGS) entry which is preliminary data.</text>
</comment>
<dbReference type="PROSITE" id="PS51384">
    <property type="entry name" value="FAD_FR"/>
    <property type="match status" value="1"/>
</dbReference>
<comment type="cofactor">
    <cofactor evidence="1">
        <name>FAD</name>
        <dbReference type="ChEBI" id="CHEBI:57692"/>
    </cofactor>
</comment>
<proteinExistence type="predicted"/>
<dbReference type="InterPro" id="IPR017927">
    <property type="entry name" value="FAD-bd_FR_type"/>
</dbReference>
<dbReference type="STRING" id="1724.GCA_001044175_02376"/>